<comment type="caution">
    <text evidence="3">The sequence shown here is derived from an EMBL/GenBank/DDBJ whole genome shotgun (WGS) entry which is preliminary data.</text>
</comment>
<dbReference type="Gene3D" id="2.30.110.10">
    <property type="entry name" value="Electron Transport, Fmn-binding Protein, Chain A"/>
    <property type="match status" value="1"/>
</dbReference>
<evidence type="ECO:0000313" key="4">
    <source>
        <dbReference type="Proteomes" id="UP001331936"/>
    </source>
</evidence>
<dbReference type="InterPro" id="IPR019965">
    <property type="entry name" value="PPOX_F420-dep_Rv2061_put"/>
</dbReference>
<dbReference type="EMBL" id="JAUZMZ010000271">
    <property type="protein sequence ID" value="MEE2035283.1"/>
    <property type="molecule type" value="Genomic_DNA"/>
</dbReference>
<dbReference type="PANTHER" id="PTHR35176">
    <property type="entry name" value="HEME OXYGENASE HI_0854-RELATED"/>
    <property type="match status" value="1"/>
</dbReference>
<dbReference type="PANTHER" id="PTHR35176:SF11">
    <property type="entry name" value="PYRIDOXAMINE 5'-PHOSPHATE OXIDASE FAMILY PROTEIN"/>
    <property type="match status" value="1"/>
</dbReference>
<sequence length="132" mass="14050">MPDGDHTPPSFADLAAASYVLLTTYRKDGTPVATPVWAVADGNRLLVWTATGSHKITRLRRDPRVTLAVCDARGRPRSLAVEGSAAILDDAGTEHTRAAIIGKYRLAGWIAVKASLLRRGRSGTLGIACTLD</sequence>
<dbReference type="NCBIfam" id="TIGR03666">
    <property type="entry name" value="Rv2061_F420"/>
    <property type="match status" value="1"/>
</dbReference>
<keyword evidence="1" id="KW-0560">Oxidoreductase</keyword>
<dbReference type="InterPro" id="IPR012349">
    <property type="entry name" value="Split_barrel_FMN-bd"/>
</dbReference>
<dbReference type="Proteomes" id="UP001331936">
    <property type="component" value="Unassembled WGS sequence"/>
</dbReference>
<name>A0ABU7JZ42_9NOCA</name>
<dbReference type="Pfam" id="PF01243">
    <property type="entry name" value="PNPOx_N"/>
    <property type="match status" value="1"/>
</dbReference>
<evidence type="ECO:0000256" key="1">
    <source>
        <dbReference type="ARBA" id="ARBA00023002"/>
    </source>
</evidence>
<accession>A0ABU7JZ42</accession>
<feature type="domain" description="Pyridoxamine 5'-phosphate oxidase N-terminal" evidence="2">
    <location>
        <begin position="14"/>
        <end position="93"/>
    </location>
</feature>
<evidence type="ECO:0000313" key="3">
    <source>
        <dbReference type="EMBL" id="MEE2035283.1"/>
    </source>
</evidence>
<dbReference type="RefSeq" id="WP_330154615.1">
    <property type="nucleotide sequence ID" value="NZ_JAUZMZ010000271.1"/>
</dbReference>
<protein>
    <submittedName>
        <fullName evidence="3">PPOX class F420-dependent oxidoreductase</fullName>
    </submittedName>
</protein>
<proteinExistence type="predicted"/>
<dbReference type="InterPro" id="IPR011576">
    <property type="entry name" value="Pyridox_Oxase_N"/>
</dbReference>
<evidence type="ECO:0000259" key="2">
    <source>
        <dbReference type="Pfam" id="PF01243"/>
    </source>
</evidence>
<keyword evidence="4" id="KW-1185">Reference proteome</keyword>
<gene>
    <name evidence="3" type="ORF">Q8814_24785</name>
</gene>
<dbReference type="SUPFAM" id="SSF50475">
    <property type="entry name" value="FMN-binding split barrel"/>
    <property type="match status" value="1"/>
</dbReference>
<reference evidence="3 4" key="1">
    <citation type="submission" date="2023-08" db="EMBL/GenBank/DDBJ databases">
        <authorList>
            <person name="Girao M."/>
            <person name="Carvalho M.F."/>
        </authorList>
    </citation>
    <scope>NUCLEOTIDE SEQUENCE [LARGE SCALE GENOMIC DNA]</scope>
    <source>
        <strain evidence="3 4">CC-R104</strain>
    </source>
</reference>
<organism evidence="3 4">
    <name type="scientific">Rhodococcus chondri</name>
    <dbReference type="NCBI Taxonomy" id="3065941"/>
    <lineage>
        <taxon>Bacteria</taxon>
        <taxon>Bacillati</taxon>
        <taxon>Actinomycetota</taxon>
        <taxon>Actinomycetes</taxon>
        <taxon>Mycobacteriales</taxon>
        <taxon>Nocardiaceae</taxon>
        <taxon>Rhodococcus</taxon>
    </lineage>
</organism>
<dbReference type="InterPro" id="IPR052019">
    <property type="entry name" value="F420H2_bilvrd_red/Heme_oxyg"/>
</dbReference>